<protein>
    <recommendedName>
        <fullName evidence="10">D-lactate dehydrogenase (cytochrome)</fullName>
        <ecNumber evidence="10">1.1.2.4</ecNumber>
    </recommendedName>
</protein>
<dbReference type="InterPro" id="IPR009051">
    <property type="entry name" value="Helical_ferredxn"/>
</dbReference>
<dbReference type="PANTHER" id="PTHR11748:SF111">
    <property type="entry name" value="D-LACTATE DEHYDROGENASE, MITOCHONDRIAL-RELATED"/>
    <property type="match status" value="1"/>
</dbReference>
<evidence type="ECO:0000259" key="12">
    <source>
        <dbReference type="PROSITE" id="PS51387"/>
    </source>
</evidence>
<dbReference type="InterPro" id="IPR016164">
    <property type="entry name" value="FAD-linked_Oxase-like_C"/>
</dbReference>
<dbReference type="PROSITE" id="PS00198">
    <property type="entry name" value="4FE4S_FER_1"/>
    <property type="match status" value="1"/>
</dbReference>
<evidence type="ECO:0000313" key="14">
    <source>
        <dbReference type="Proteomes" id="UP000244660"/>
    </source>
</evidence>
<comment type="cofactor">
    <cofactor evidence="1">
        <name>FAD</name>
        <dbReference type="ChEBI" id="CHEBI:57692"/>
    </cofactor>
</comment>
<dbReference type="EMBL" id="QBQB01000142">
    <property type="protein sequence ID" value="PUD39300.1"/>
    <property type="molecule type" value="Genomic_DNA"/>
</dbReference>
<dbReference type="InterPro" id="IPR016166">
    <property type="entry name" value="FAD-bd_PCMH"/>
</dbReference>
<dbReference type="GO" id="GO:0004458">
    <property type="term" value="F:D-lactate dehydrogenase (cytochrome) activity"/>
    <property type="evidence" value="ECO:0007669"/>
    <property type="project" value="UniProtKB-EC"/>
</dbReference>
<dbReference type="Pfam" id="PF02913">
    <property type="entry name" value="FAD-oxidase_C"/>
    <property type="match status" value="1"/>
</dbReference>
<dbReference type="AlphaFoldDB" id="A0A2T6SR52"/>
<dbReference type="Gene3D" id="3.30.43.10">
    <property type="entry name" value="Uridine Diphospho-n-acetylenolpyruvylglucosamine Reductase, domain 2"/>
    <property type="match status" value="1"/>
</dbReference>
<dbReference type="Gene3D" id="3.30.70.2740">
    <property type="match status" value="1"/>
</dbReference>
<keyword evidence="6" id="KW-0809">Transit peptide</keyword>
<evidence type="ECO:0000313" key="13">
    <source>
        <dbReference type="EMBL" id="PUD39300.1"/>
    </source>
</evidence>
<dbReference type="Gene3D" id="1.10.1060.10">
    <property type="entry name" value="Alpha-helical ferredoxin"/>
    <property type="match status" value="1"/>
</dbReference>
<dbReference type="SUPFAM" id="SSF55103">
    <property type="entry name" value="FAD-linked oxidases, C-terminal domain"/>
    <property type="match status" value="1"/>
</dbReference>
<evidence type="ECO:0000256" key="8">
    <source>
        <dbReference type="ARBA" id="ARBA00023004"/>
    </source>
</evidence>
<keyword evidence="8" id="KW-0408">Iron</keyword>
<evidence type="ECO:0000256" key="10">
    <source>
        <dbReference type="ARBA" id="ARBA00038897"/>
    </source>
</evidence>
<dbReference type="InterPro" id="IPR017896">
    <property type="entry name" value="4Fe4S_Fe-S-bd"/>
</dbReference>
<evidence type="ECO:0000256" key="6">
    <source>
        <dbReference type="ARBA" id="ARBA00022946"/>
    </source>
</evidence>
<accession>A0A2T6SR52</accession>
<comment type="caution">
    <text evidence="13">The sequence shown here is derived from an EMBL/GenBank/DDBJ whole genome shotgun (WGS) entry which is preliminary data.</text>
</comment>
<keyword evidence="7" id="KW-0560">Oxidoreductase</keyword>
<dbReference type="PANTHER" id="PTHR11748">
    <property type="entry name" value="D-LACTATE DEHYDROGENASE"/>
    <property type="match status" value="1"/>
</dbReference>
<dbReference type="FunFam" id="1.10.45.10:FF:000001">
    <property type="entry name" value="D-lactate dehydrogenase mitochondrial"/>
    <property type="match status" value="1"/>
</dbReference>
<dbReference type="InterPro" id="IPR036318">
    <property type="entry name" value="FAD-bd_PCMH-like_sf"/>
</dbReference>
<dbReference type="InterPro" id="IPR004113">
    <property type="entry name" value="FAD-bd_oxidored_4_C"/>
</dbReference>
<evidence type="ECO:0000259" key="11">
    <source>
        <dbReference type="PROSITE" id="PS51379"/>
    </source>
</evidence>
<gene>
    <name evidence="13" type="ORF">C2R92_05145</name>
</gene>
<proteinExistence type="inferred from homology"/>
<keyword evidence="3" id="KW-0285">Flavoprotein</keyword>
<reference evidence="13 14" key="1">
    <citation type="submission" date="2018-01" db="EMBL/GenBank/DDBJ databases">
        <title>Helicobacter pylori genome-wide association study shows promise for predicting gastric cancer risk.</title>
        <authorList>
            <person name="Berthenet E."/>
            <person name="Yahara K."/>
            <person name="Thorell K."/>
            <person name="Pascoe B."/>
            <person name="Meric G."/>
            <person name="Mikhail J.M."/>
            <person name="Engstrand L."/>
            <person name="Enroth H."/>
            <person name="Burette A."/>
            <person name="Megraud F."/>
            <person name="Atherton J."/>
            <person name="Smith S."/>
            <person name="Wilkinson T.S."/>
            <person name="Hitchings M.D."/>
            <person name="Falush D."/>
            <person name="Sheppard S.K."/>
        </authorList>
    </citation>
    <scope>NUCLEOTIDE SEQUENCE [LARGE SCALE GENOMIC DNA]</scope>
    <source>
        <strain evidence="13 14">462</strain>
    </source>
</reference>
<evidence type="ECO:0000256" key="9">
    <source>
        <dbReference type="ARBA" id="ARBA00023014"/>
    </source>
</evidence>
<evidence type="ECO:0000256" key="5">
    <source>
        <dbReference type="ARBA" id="ARBA00022827"/>
    </source>
</evidence>
<dbReference type="InterPro" id="IPR016169">
    <property type="entry name" value="FAD-bd_PCMH_sub2"/>
</dbReference>
<dbReference type="Proteomes" id="UP000244660">
    <property type="component" value="Unassembled WGS sequence"/>
</dbReference>
<name>A0A2T6SR52_HELPX</name>
<dbReference type="GO" id="GO:0008720">
    <property type="term" value="F:D-lactate dehydrogenase (NAD+) activity"/>
    <property type="evidence" value="ECO:0007669"/>
    <property type="project" value="TreeGrafter"/>
</dbReference>
<keyword evidence="5" id="KW-0274">FAD</keyword>
<keyword evidence="4" id="KW-0479">Metal-binding</keyword>
<keyword evidence="9" id="KW-0411">Iron-sulfur</keyword>
<dbReference type="Gene3D" id="3.30.465.10">
    <property type="match status" value="1"/>
</dbReference>
<dbReference type="InterPro" id="IPR016167">
    <property type="entry name" value="FAD-bd_PCMH_sub1"/>
</dbReference>
<dbReference type="Gene3D" id="1.10.45.10">
    <property type="entry name" value="Vanillyl-alcohol Oxidase, Chain A, domain 4"/>
    <property type="match status" value="1"/>
</dbReference>
<dbReference type="InterPro" id="IPR006094">
    <property type="entry name" value="Oxid_FAD_bind_N"/>
</dbReference>
<evidence type="ECO:0000256" key="1">
    <source>
        <dbReference type="ARBA" id="ARBA00001974"/>
    </source>
</evidence>
<organism evidence="13 14">
    <name type="scientific">Helicobacter pylori</name>
    <name type="common">Campylobacter pylori</name>
    <dbReference type="NCBI Taxonomy" id="210"/>
    <lineage>
        <taxon>Bacteria</taxon>
        <taxon>Pseudomonadati</taxon>
        <taxon>Campylobacterota</taxon>
        <taxon>Epsilonproteobacteria</taxon>
        <taxon>Campylobacterales</taxon>
        <taxon>Helicobacteraceae</taxon>
        <taxon>Helicobacter</taxon>
    </lineage>
</organism>
<dbReference type="GO" id="GO:1903457">
    <property type="term" value="P:lactate catabolic process"/>
    <property type="evidence" value="ECO:0007669"/>
    <property type="project" value="TreeGrafter"/>
</dbReference>
<dbReference type="Pfam" id="PF13183">
    <property type="entry name" value="Fer4_8"/>
    <property type="match status" value="1"/>
</dbReference>
<dbReference type="SUPFAM" id="SSF56176">
    <property type="entry name" value="FAD-binding/transporter-associated domain-like"/>
    <property type="match status" value="1"/>
</dbReference>
<feature type="domain" description="4Fe-4S ferredoxin-type" evidence="11">
    <location>
        <begin position="539"/>
        <end position="568"/>
    </location>
</feature>
<dbReference type="GO" id="GO:0051536">
    <property type="term" value="F:iron-sulfur cluster binding"/>
    <property type="evidence" value="ECO:0007669"/>
    <property type="project" value="UniProtKB-KW"/>
</dbReference>
<dbReference type="SUPFAM" id="SSF46548">
    <property type="entry name" value="alpha-helical ferredoxin"/>
    <property type="match status" value="1"/>
</dbReference>
<sequence length="948" mass="105808">MCVEENYHAFFTEASGFLNERIFKDYLRRLAYGIDASCYRYIPKIVAWVKNEEEVQKLCVLAKKHGVTLTFRAAGSSLSGQASCDGVLVVVAHFFKDAKILDNAQSVQLSCGVIGSHANALLKPYHKKIGPDPATINTAMIGGIVANNASGMCCGVEQNSYKTLKSLRVILADGALLDTANQESVESFKNARKDLIEGVLNLRKEILKDKELHALIKKKYEIKNTTGYSLNALIDFEDPIEIISHLFIGSEGTLGFISSVGLECVKDYAYKTCALLFYENLEQCAKAAQILAALKAKQPEMISSAELMDYASLKSVKNLEGMPSVILEIKEPNACLLIQSESDDPLILENNMQTILNALNAVPVVLDSQISSDPDIYQSWWKIRKGIFPIVASQRKSQSSVIIEDVCFSKEDFVEGAKAIEGLLKKHGFKDNGIIFGHALSGNLHFVVTPILENETERKAFENLVSEMFLMVSESSGSIKAEHGTGRMVAPFVEMEWGEKAYKIHKQIKELFDPNGLLNPDVIITNDKEIHTKNLKSIYPIEEHLDMCMECGFCERICPSKDLSLTPRQRIVIHREIERLKERVSHGHDEDQVLLDELLKESEYLAHATCAVCHMCSTLCPLKIDTGSIALNHYQKNPKGEKIASKILNHMQTTTSAARFSLKSAFVVQKLIGPHNLVSLTKGIKKFIKPFPKAFHYMPKNNAYPLENKTLKGGEKVIYFSTCINRSFAPSTKMADKRCIQEVFESLCQKAKVSVVYPNGLNALCCGKAFINYTALTKQNNEKNHAIFLQLSDNGKIPIVLDHSACSTHFFKQMKAYKDLKVYDLSVYIEEVLSPKLKFNPINEDIGLYTMCALKLENKEELLFNLAKKCTLGEIVIHKETGCCGFAGNKGFFTPELNESALNGFQAFYQSYDLKRGFSTSSTCEIGLSEKTQFAWQHIAYLVDACTL</sequence>
<evidence type="ECO:0000256" key="2">
    <source>
        <dbReference type="ARBA" id="ARBA00008000"/>
    </source>
</evidence>
<dbReference type="Pfam" id="PF01565">
    <property type="entry name" value="FAD_binding_4"/>
    <property type="match status" value="1"/>
</dbReference>
<evidence type="ECO:0000256" key="3">
    <source>
        <dbReference type="ARBA" id="ARBA00022630"/>
    </source>
</evidence>
<dbReference type="PROSITE" id="PS51387">
    <property type="entry name" value="FAD_PCMH"/>
    <property type="match status" value="1"/>
</dbReference>
<dbReference type="PROSITE" id="PS51379">
    <property type="entry name" value="4FE4S_FER_2"/>
    <property type="match status" value="1"/>
</dbReference>
<dbReference type="EC" id="1.1.2.4" evidence="10"/>
<evidence type="ECO:0000256" key="7">
    <source>
        <dbReference type="ARBA" id="ARBA00023002"/>
    </source>
</evidence>
<dbReference type="GO" id="GO:0071949">
    <property type="term" value="F:FAD binding"/>
    <property type="evidence" value="ECO:0007669"/>
    <property type="project" value="InterPro"/>
</dbReference>
<comment type="similarity">
    <text evidence="2">Belongs to the FAD-binding oxidoreductase/transferase type 4 family.</text>
</comment>
<dbReference type="InterPro" id="IPR017900">
    <property type="entry name" value="4Fe4S_Fe_S_CS"/>
</dbReference>
<evidence type="ECO:0000256" key="4">
    <source>
        <dbReference type="ARBA" id="ARBA00022723"/>
    </source>
</evidence>
<dbReference type="GO" id="GO:0046872">
    <property type="term" value="F:metal ion binding"/>
    <property type="evidence" value="ECO:0007669"/>
    <property type="project" value="UniProtKB-KW"/>
</dbReference>
<feature type="domain" description="FAD-binding PCMH-type" evidence="12">
    <location>
        <begin position="39"/>
        <end position="267"/>
    </location>
</feature>
<dbReference type="InterPro" id="IPR016171">
    <property type="entry name" value="Vanillyl_alc_oxidase_C-sub2"/>
</dbReference>
<dbReference type="Gene3D" id="3.30.70.2190">
    <property type="match status" value="1"/>
</dbReference>